<dbReference type="EMBL" id="CAJNON010000096">
    <property type="protein sequence ID" value="CAF0957931.1"/>
    <property type="molecule type" value="Genomic_DNA"/>
</dbReference>
<dbReference type="SUPFAM" id="SSF50156">
    <property type="entry name" value="PDZ domain-like"/>
    <property type="match status" value="1"/>
</dbReference>
<protein>
    <recommendedName>
        <fullName evidence="4">PDZ domain-containing protein</fullName>
    </recommendedName>
</protein>
<dbReference type="InterPro" id="IPR013126">
    <property type="entry name" value="Hsp_70_fam"/>
</dbReference>
<keyword evidence="3" id="KW-0067">ATP-binding</keyword>
<keyword evidence="2" id="KW-0547">Nucleotide-binding</keyword>
<dbReference type="PANTHER" id="PTHR45639">
    <property type="entry name" value="HSC70CB, ISOFORM G-RELATED"/>
    <property type="match status" value="1"/>
</dbReference>
<proteinExistence type="inferred from homology"/>
<comment type="caution">
    <text evidence="5">The sequence shown here is derived from an EMBL/GenBank/DDBJ whole genome shotgun (WGS) entry which is preliminary data.</text>
</comment>
<evidence type="ECO:0000256" key="3">
    <source>
        <dbReference type="ARBA" id="ARBA00022840"/>
    </source>
</evidence>
<dbReference type="AlphaFoldDB" id="A0A814DVW5"/>
<dbReference type="FunFam" id="3.30.420.40:FF:000171">
    <property type="entry name" value="Heat shock 70 kDa protein 4"/>
    <property type="match status" value="1"/>
</dbReference>
<dbReference type="Gene3D" id="2.30.42.10">
    <property type="match status" value="1"/>
</dbReference>
<dbReference type="PANTHER" id="PTHR45639:SF4">
    <property type="entry name" value="HSC70CB, ISOFORM G"/>
    <property type="match status" value="1"/>
</dbReference>
<dbReference type="GO" id="GO:0140662">
    <property type="term" value="F:ATP-dependent protein folding chaperone"/>
    <property type="evidence" value="ECO:0007669"/>
    <property type="project" value="InterPro"/>
</dbReference>
<comment type="similarity">
    <text evidence="1">Belongs to the heat shock protein 70 family.</text>
</comment>
<dbReference type="Proteomes" id="UP000663891">
    <property type="component" value="Unassembled WGS sequence"/>
</dbReference>
<dbReference type="Pfam" id="PF00595">
    <property type="entry name" value="PDZ"/>
    <property type="match status" value="1"/>
</dbReference>
<dbReference type="GO" id="GO:0005829">
    <property type="term" value="C:cytosol"/>
    <property type="evidence" value="ECO:0007669"/>
    <property type="project" value="TreeGrafter"/>
</dbReference>
<organism evidence="5 6">
    <name type="scientific">Adineta steineri</name>
    <dbReference type="NCBI Taxonomy" id="433720"/>
    <lineage>
        <taxon>Eukaryota</taxon>
        <taxon>Metazoa</taxon>
        <taxon>Spiralia</taxon>
        <taxon>Gnathifera</taxon>
        <taxon>Rotifera</taxon>
        <taxon>Eurotatoria</taxon>
        <taxon>Bdelloidea</taxon>
        <taxon>Adinetida</taxon>
        <taxon>Adinetidae</taxon>
        <taxon>Adineta</taxon>
    </lineage>
</organism>
<dbReference type="Gene3D" id="3.30.30.30">
    <property type="match status" value="1"/>
</dbReference>
<dbReference type="FunFam" id="3.30.30.30:FF:000002">
    <property type="entry name" value="Heat shock 70 kDa protein 4"/>
    <property type="match status" value="1"/>
</dbReference>
<evidence type="ECO:0000256" key="1">
    <source>
        <dbReference type="ARBA" id="ARBA00007381"/>
    </source>
</evidence>
<sequence>MAVVGLDMGNFSSYIGVARAGGVEIIANEYSDRLTPTYVTFDKSTRSVGQASKAMEVTNAKNTINNFKRLIGRRYQDSYVQQEKEFNAYSIVEGNNGSVNIEVDYLNERKRFTPEQISGIMFTKLRQITDTELKTKAIDCVIGVPCYFTDAERRAMLDASQIAGWNCLRLLNETTAVALGYGIYKADLPEPADKPRLVAFVDMGYTSLQASVNSLTGGYYFLISRGVNDSFGFTVVGDSPTFIGKVSENSPAASCGLKSGDYIVKINGQNVSRAQQRTVSNIIKHLKHSVTLDIHRYPNISSNRNIFSIVSSSETLSSEESSTCSDPSISYQGKNFLPSSPQSSRQFIDLAQIGHYIEPKSFVRQTTKNSGKPVTYFNGLHNDHFLGRTCLKVV</sequence>
<dbReference type="GO" id="GO:0005524">
    <property type="term" value="F:ATP binding"/>
    <property type="evidence" value="ECO:0007669"/>
    <property type="project" value="UniProtKB-KW"/>
</dbReference>
<evidence type="ECO:0000313" key="6">
    <source>
        <dbReference type="Proteomes" id="UP000663891"/>
    </source>
</evidence>
<dbReference type="Gene3D" id="3.30.420.40">
    <property type="match status" value="2"/>
</dbReference>
<evidence type="ECO:0000256" key="2">
    <source>
        <dbReference type="ARBA" id="ARBA00022741"/>
    </source>
</evidence>
<dbReference type="PRINTS" id="PR00301">
    <property type="entry name" value="HEATSHOCK70"/>
</dbReference>
<dbReference type="SUPFAM" id="SSF53067">
    <property type="entry name" value="Actin-like ATPase domain"/>
    <property type="match status" value="1"/>
</dbReference>
<dbReference type="PROSITE" id="PS50106">
    <property type="entry name" value="PDZ"/>
    <property type="match status" value="1"/>
</dbReference>
<accession>A0A814DVW5</accession>
<feature type="domain" description="PDZ" evidence="4">
    <location>
        <begin position="220"/>
        <end position="298"/>
    </location>
</feature>
<dbReference type="Pfam" id="PF00012">
    <property type="entry name" value="HSP70"/>
    <property type="match status" value="1"/>
</dbReference>
<evidence type="ECO:0000313" key="5">
    <source>
        <dbReference type="EMBL" id="CAF0957931.1"/>
    </source>
</evidence>
<dbReference type="FunFam" id="3.30.420.40:FF:000495">
    <property type="entry name" value="Heat shock protein 4b"/>
    <property type="match status" value="1"/>
</dbReference>
<dbReference type="InterPro" id="IPR001478">
    <property type="entry name" value="PDZ"/>
</dbReference>
<evidence type="ECO:0000259" key="4">
    <source>
        <dbReference type="PROSITE" id="PS50106"/>
    </source>
</evidence>
<dbReference type="SMART" id="SM00228">
    <property type="entry name" value="PDZ"/>
    <property type="match status" value="1"/>
</dbReference>
<dbReference type="OrthoDB" id="434160at2759"/>
<dbReference type="InterPro" id="IPR036034">
    <property type="entry name" value="PDZ_sf"/>
</dbReference>
<name>A0A814DVW5_9BILA</name>
<reference evidence="5" key="1">
    <citation type="submission" date="2021-02" db="EMBL/GenBank/DDBJ databases">
        <authorList>
            <person name="Nowell W R."/>
        </authorList>
    </citation>
    <scope>NUCLEOTIDE SEQUENCE</scope>
</reference>
<gene>
    <name evidence="5" type="ORF">VCS650_LOCUS12436</name>
</gene>
<dbReference type="InterPro" id="IPR043129">
    <property type="entry name" value="ATPase_NBD"/>
</dbReference>
<dbReference type="GO" id="GO:0005634">
    <property type="term" value="C:nucleus"/>
    <property type="evidence" value="ECO:0007669"/>
    <property type="project" value="TreeGrafter"/>
</dbReference>